<reference evidence="2 3" key="1">
    <citation type="submission" date="2022-01" db="EMBL/GenBank/DDBJ databases">
        <authorList>
            <person name="Xiong W."/>
            <person name="Schranz E."/>
        </authorList>
    </citation>
    <scope>NUCLEOTIDE SEQUENCE [LARGE SCALE GENOMIC DNA]</scope>
</reference>
<organism evidence="2 3">
    <name type="scientific">Lactuca virosa</name>
    <dbReference type="NCBI Taxonomy" id="75947"/>
    <lineage>
        <taxon>Eukaryota</taxon>
        <taxon>Viridiplantae</taxon>
        <taxon>Streptophyta</taxon>
        <taxon>Embryophyta</taxon>
        <taxon>Tracheophyta</taxon>
        <taxon>Spermatophyta</taxon>
        <taxon>Magnoliopsida</taxon>
        <taxon>eudicotyledons</taxon>
        <taxon>Gunneridae</taxon>
        <taxon>Pentapetalae</taxon>
        <taxon>asterids</taxon>
        <taxon>campanulids</taxon>
        <taxon>Asterales</taxon>
        <taxon>Asteraceae</taxon>
        <taxon>Cichorioideae</taxon>
        <taxon>Cichorieae</taxon>
        <taxon>Lactucinae</taxon>
        <taxon>Lactuca</taxon>
    </lineage>
</organism>
<sequence>MGERVTSPDHRTPTVEAENHQADAAIAPVATNDDEPPHLLISLHMTTSPLPSGGLSTPLTPYVRRMPP</sequence>
<keyword evidence="3" id="KW-1185">Reference proteome</keyword>
<gene>
    <name evidence="2" type="ORF">LVIROSA_LOCUS29936</name>
</gene>
<feature type="compositionally biased region" description="Polar residues" evidence="1">
    <location>
        <begin position="45"/>
        <end position="59"/>
    </location>
</feature>
<feature type="compositionally biased region" description="Basic and acidic residues" evidence="1">
    <location>
        <begin position="1"/>
        <end position="21"/>
    </location>
</feature>
<proteinExistence type="predicted"/>
<evidence type="ECO:0000313" key="3">
    <source>
        <dbReference type="Proteomes" id="UP001157418"/>
    </source>
</evidence>
<feature type="region of interest" description="Disordered" evidence="1">
    <location>
        <begin position="45"/>
        <end position="68"/>
    </location>
</feature>
<dbReference type="EMBL" id="CAKMRJ010005523">
    <property type="protein sequence ID" value="CAH1444070.1"/>
    <property type="molecule type" value="Genomic_DNA"/>
</dbReference>
<evidence type="ECO:0000313" key="2">
    <source>
        <dbReference type="EMBL" id="CAH1444070.1"/>
    </source>
</evidence>
<dbReference type="AlphaFoldDB" id="A0AAU9P1K9"/>
<dbReference type="Proteomes" id="UP001157418">
    <property type="component" value="Unassembled WGS sequence"/>
</dbReference>
<evidence type="ECO:0000256" key="1">
    <source>
        <dbReference type="SAM" id="MobiDB-lite"/>
    </source>
</evidence>
<comment type="caution">
    <text evidence="2">The sequence shown here is derived from an EMBL/GenBank/DDBJ whole genome shotgun (WGS) entry which is preliminary data.</text>
</comment>
<feature type="region of interest" description="Disordered" evidence="1">
    <location>
        <begin position="1"/>
        <end position="22"/>
    </location>
</feature>
<name>A0AAU9P1K9_9ASTR</name>
<protein>
    <submittedName>
        <fullName evidence="2">Uncharacterized protein</fullName>
    </submittedName>
</protein>
<accession>A0AAU9P1K9</accession>